<dbReference type="Proteomes" id="UP001165524">
    <property type="component" value="Unassembled WGS sequence"/>
</dbReference>
<feature type="region of interest" description="Disordered" evidence="1">
    <location>
        <begin position="1"/>
        <end position="24"/>
    </location>
</feature>
<reference evidence="2" key="1">
    <citation type="submission" date="2022-04" db="EMBL/GenBank/DDBJ databases">
        <title>Alcanivorax sp. CY1518 draft genome sequence.</title>
        <authorList>
            <person name="Zhao G."/>
            <person name="An M."/>
        </authorList>
    </citation>
    <scope>NUCLEOTIDE SEQUENCE</scope>
    <source>
        <strain evidence="2">CY1518</strain>
    </source>
</reference>
<dbReference type="InterPro" id="IPR008557">
    <property type="entry name" value="PhoX"/>
</dbReference>
<keyword evidence="3" id="KW-1185">Reference proteome</keyword>
<gene>
    <name evidence="2" type="ORF">MU846_05860</name>
</gene>
<dbReference type="SUPFAM" id="SSF63829">
    <property type="entry name" value="Calcium-dependent phosphotriesterase"/>
    <property type="match status" value="1"/>
</dbReference>
<organism evidence="2 3">
    <name type="scientific">Alcanivorax quisquiliarum</name>
    <dbReference type="NCBI Taxonomy" id="2933565"/>
    <lineage>
        <taxon>Bacteria</taxon>
        <taxon>Pseudomonadati</taxon>
        <taxon>Pseudomonadota</taxon>
        <taxon>Gammaproteobacteria</taxon>
        <taxon>Oceanospirillales</taxon>
        <taxon>Alcanivoracaceae</taxon>
        <taxon>Alcanivorax</taxon>
    </lineage>
</organism>
<dbReference type="PANTHER" id="PTHR35399:SF2">
    <property type="entry name" value="DUF839 DOMAIN-CONTAINING PROTEIN"/>
    <property type="match status" value="1"/>
</dbReference>
<dbReference type="RefSeq" id="WP_246950147.1">
    <property type="nucleotide sequence ID" value="NZ_JALKII010000002.1"/>
</dbReference>
<protein>
    <submittedName>
        <fullName evidence="2">PhoX family phosphatase</fullName>
    </submittedName>
</protein>
<proteinExistence type="predicted"/>
<dbReference type="EMBL" id="JALKII010000002">
    <property type="protein sequence ID" value="MCK0537232.1"/>
    <property type="molecule type" value="Genomic_DNA"/>
</dbReference>
<dbReference type="Pfam" id="PF05787">
    <property type="entry name" value="PhoX"/>
    <property type="match status" value="1"/>
</dbReference>
<sequence length="673" mass="73259">MNSKLNKEHIVIDGNPPEPCANHSDNRHFADVIQTRFSRRAMLQGSLGVGAVAFLGGTLAACGGSSSSSRPGGVGQPRLGFDAVPAGRDDTIKVPAGYTARPFLPWGTPILGSMPAYMADGSNTGDEQAEQMGSHHDGIHFFPINGSSEHGILVMNHEYIDRNVIHAAGPSARPRPLDEARKEMNAHGIAIVEVQKGANGEWELLNNGLNRRLTAFTEMELAGPVRGSDFVRTAYSPAGTHTRGTLNNCGSGFTPWGTYLISEENWAGYFHLDASIDPVPRELARYSVTGWQNYHWYDVEDGGAPIDDAFTRFQTAITGADATEDFRNEPNNFGWIVEFDPYDPTSVPKKRTAMGRFAHEGVVPVPAVVGQPVVFYSGDDSANEYIYKYVSNANYAEGMTGDDLLDDGTLYVARFNDDGTGEWLALDFDDVDFQADMSESAIKFSSQADVLVNTRSAADMRGATPMDRPEWGAVNPNTNEVYFTLTNNSGRQYANRANPRVLNRTGHIIRWKEAGAPAATTFTWDIFVFGGRDVEHLKGYVPSTGQHLTEENYFASPDGLLYDESGILWIQTDMSGNQQAGLTADGDFGNNAMLAAIPETGEIKRFLVGPMDCEVTGVVLTPDHRTMFVNIQHPGDRSQPGNFTSNWPSEIPGDRPRSATVIITKDDGGVIGL</sequence>
<evidence type="ECO:0000313" key="2">
    <source>
        <dbReference type="EMBL" id="MCK0537232.1"/>
    </source>
</evidence>
<evidence type="ECO:0000256" key="1">
    <source>
        <dbReference type="SAM" id="MobiDB-lite"/>
    </source>
</evidence>
<comment type="caution">
    <text evidence="2">The sequence shown here is derived from an EMBL/GenBank/DDBJ whole genome shotgun (WGS) entry which is preliminary data.</text>
</comment>
<accession>A0ABT0E5X9</accession>
<dbReference type="PANTHER" id="PTHR35399">
    <property type="entry name" value="SLR8030 PROTEIN"/>
    <property type="match status" value="1"/>
</dbReference>
<evidence type="ECO:0000313" key="3">
    <source>
        <dbReference type="Proteomes" id="UP001165524"/>
    </source>
</evidence>
<feature type="compositionally biased region" description="Basic and acidic residues" evidence="1">
    <location>
        <begin position="1"/>
        <end position="11"/>
    </location>
</feature>
<name>A0ABT0E5X9_9GAMM</name>